<gene>
    <name evidence="1" type="ORF">F4821DRAFT_245546</name>
</gene>
<organism evidence="1 2">
    <name type="scientific">Hypoxylon rubiginosum</name>
    <dbReference type="NCBI Taxonomy" id="110542"/>
    <lineage>
        <taxon>Eukaryota</taxon>
        <taxon>Fungi</taxon>
        <taxon>Dikarya</taxon>
        <taxon>Ascomycota</taxon>
        <taxon>Pezizomycotina</taxon>
        <taxon>Sordariomycetes</taxon>
        <taxon>Xylariomycetidae</taxon>
        <taxon>Xylariales</taxon>
        <taxon>Hypoxylaceae</taxon>
        <taxon>Hypoxylon</taxon>
    </lineage>
</organism>
<accession>A0ACC0CRK8</accession>
<dbReference type="Proteomes" id="UP001497680">
    <property type="component" value="Unassembled WGS sequence"/>
</dbReference>
<comment type="caution">
    <text evidence="1">The sequence shown here is derived from an EMBL/GenBank/DDBJ whole genome shotgun (WGS) entry which is preliminary data.</text>
</comment>
<proteinExistence type="predicted"/>
<dbReference type="EMBL" id="MU394358">
    <property type="protein sequence ID" value="KAI6083055.1"/>
    <property type="molecule type" value="Genomic_DNA"/>
</dbReference>
<evidence type="ECO:0000313" key="2">
    <source>
        <dbReference type="Proteomes" id="UP001497680"/>
    </source>
</evidence>
<sequence length="451" mass="51780">MEQEYVSTDEYLREFWTRIPQTNTIHTSTNIIPQSNPKTRALYCDSDGRRKPLGPLEVPSVTQSIVKENASVIIIENISPNWIALLGTTFGINVNFFCEHMENPKGPSPWESVFSSSQNDTMNRGYWHVDGVFELGDQEHSQPYPFQSSNFAPRRIEYHAPYGWEATTRISYCRLKENLFLFLVDAPVKSFLDKKQSLMLMTRLHFPVSTSRGGLVLPQLLDHSYQSLFETLEQFFTHQWHFHHLALSSTMMLYFVVASTWTTNLRYLDRQIKRISFEDIRRPSIHINNKLHDCRQALATLHGEILTVRKYIPPLVTNELERIKNERGFVHFPDKSFDETLAQSETLEKLLMDTFQLLMSSITVLDSETSIQQARSGQKLALLATVYVPLSFVTGIFGMNIKEINGSVVPWWACVVTLLVIIACTAGIITAYSTWEERVQEKKGKATEGSR</sequence>
<reference evidence="1 2" key="1">
    <citation type="journal article" date="2022" name="New Phytol.">
        <title>Ecological generalism drives hyperdiversity of secondary metabolite gene clusters in xylarialean endophytes.</title>
        <authorList>
            <person name="Franco M.E.E."/>
            <person name="Wisecaver J.H."/>
            <person name="Arnold A.E."/>
            <person name="Ju Y.M."/>
            <person name="Slot J.C."/>
            <person name="Ahrendt S."/>
            <person name="Moore L.P."/>
            <person name="Eastman K.E."/>
            <person name="Scott K."/>
            <person name="Konkel Z."/>
            <person name="Mondo S.J."/>
            <person name="Kuo A."/>
            <person name="Hayes R.D."/>
            <person name="Haridas S."/>
            <person name="Andreopoulos B."/>
            <person name="Riley R."/>
            <person name="LaButti K."/>
            <person name="Pangilinan J."/>
            <person name="Lipzen A."/>
            <person name="Amirebrahimi M."/>
            <person name="Yan J."/>
            <person name="Adam C."/>
            <person name="Keymanesh K."/>
            <person name="Ng V."/>
            <person name="Louie K."/>
            <person name="Northen T."/>
            <person name="Drula E."/>
            <person name="Henrissat B."/>
            <person name="Hsieh H.M."/>
            <person name="Youens-Clark K."/>
            <person name="Lutzoni F."/>
            <person name="Miadlikowska J."/>
            <person name="Eastwood D.C."/>
            <person name="Hamelin R.C."/>
            <person name="Grigoriev I.V."/>
            <person name="U'Ren J.M."/>
        </authorList>
    </citation>
    <scope>NUCLEOTIDE SEQUENCE [LARGE SCALE GENOMIC DNA]</scope>
    <source>
        <strain evidence="1 2">ER1909</strain>
    </source>
</reference>
<evidence type="ECO:0000313" key="1">
    <source>
        <dbReference type="EMBL" id="KAI6083055.1"/>
    </source>
</evidence>
<protein>
    <submittedName>
        <fullName evidence="1">Uncharacterized protein</fullName>
    </submittedName>
</protein>
<name>A0ACC0CRK8_9PEZI</name>
<keyword evidence="2" id="KW-1185">Reference proteome</keyword>